<sequence>MEFGGGTLSVCCGSYGGLAWVKWRIRRMMTVSGGSRWRTGSAVSNGGWLSVTVVLNGGLGRSRFWGKRGRGLEKEEVKRGIGDLGGTVGDHCPFKWSLNSNRSRPDPYRSRPLCSNMLFKESVRLQRVTTSLVTPHILSTHIFPHSSIHKYTSINWKLASRASVLPVQSHPTTIGENRYGPFIFLPPLIKVATPRHSGRYLFSTGHDLCLQES</sequence>
<name>A0A834SJP1_9FABA</name>
<proteinExistence type="predicted"/>
<protein>
    <submittedName>
        <fullName evidence="1">Uncharacterized protein</fullName>
    </submittedName>
</protein>
<comment type="caution">
    <text evidence="1">The sequence shown here is derived from an EMBL/GenBank/DDBJ whole genome shotgun (WGS) entry which is preliminary data.</text>
</comment>
<evidence type="ECO:0000313" key="1">
    <source>
        <dbReference type="EMBL" id="KAF7802142.1"/>
    </source>
</evidence>
<keyword evidence="2" id="KW-1185">Reference proteome</keyword>
<dbReference type="Proteomes" id="UP000634136">
    <property type="component" value="Unassembled WGS sequence"/>
</dbReference>
<accession>A0A834SJP1</accession>
<dbReference type="EMBL" id="JAAIUW010000013">
    <property type="protein sequence ID" value="KAF7802142.1"/>
    <property type="molecule type" value="Genomic_DNA"/>
</dbReference>
<organism evidence="1 2">
    <name type="scientific">Senna tora</name>
    <dbReference type="NCBI Taxonomy" id="362788"/>
    <lineage>
        <taxon>Eukaryota</taxon>
        <taxon>Viridiplantae</taxon>
        <taxon>Streptophyta</taxon>
        <taxon>Embryophyta</taxon>
        <taxon>Tracheophyta</taxon>
        <taxon>Spermatophyta</taxon>
        <taxon>Magnoliopsida</taxon>
        <taxon>eudicotyledons</taxon>
        <taxon>Gunneridae</taxon>
        <taxon>Pentapetalae</taxon>
        <taxon>rosids</taxon>
        <taxon>fabids</taxon>
        <taxon>Fabales</taxon>
        <taxon>Fabaceae</taxon>
        <taxon>Caesalpinioideae</taxon>
        <taxon>Cassia clade</taxon>
        <taxon>Senna</taxon>
    </lineage>
</organism>
<dbReference type="AlphaFoldDB" id="A0A834SJP1"/>
<reference evidence="1" key="1">
    <citation type="submission" date="2020-09" db="EMBL/GenBank/DDBJ databases">
        <title>Genome-Enabled Discovery of Anthraquinone Biosynthesis in Senna tora.</title>
        <authorList>
            <person name="Kang S.-H."/>
            <person name="Pandey R.P."/>
            <person name="Lee C.-M."/>
            <person name="Sim J.-S."/>
            <person name="Jeong J.-T."/>
            <person name="Choi B.-S."/>
            <person name="Jung M."/>
            <person name="Ginzburg D."/>
            <person name="Zhao K."/>
            <person name="Won S.Y."/>
            <person name="Oh T.-J."/>
            <person name="Yu Y."/>
            <person name="Kim N.-H."/>
            <person name="Lee O.R."/>
            <person name="Lee T.-H."/>
            <person name="Bashyal P."/>
            <person name="Kim T.-S."/>
            <person name="Lee W.-H."/>
            <person name="Kawkins C."/>
            <person name="Kim C.-K."/>
            <person name="Kim J.S."/>
            <person name="Ahn B.O."/>
            <person name="Rhee S.Y."/>
            <person name="Sohng J.K."/>
        </authorList>
    </citation>
    <scope>NUCLEOTIDE SEQUENCE</scope>
    <source>
        <tissue evidence="1">Leaf</tissue>
    </source>
</reference>
<gene>
    <name evidence="1" type="ORF">G2W53_041253</name>
</gene>
<evidence type="ECO:0000313" key="2">
    <source>
        <dbReference type="Proteomes" id="UP000634136"/>
    </source>
</evidence>